<evidence type="ECO:0000313" key="6">
    <source>
        <dbReference type="EMBL" id="MDA3630149.1"/>
    </source>
</evidence>
<dbReference type="Gene3D" id="3.40.630.190">
    <property type="entry name" value="LCP protein"/>
    <property type="match status" value="1"/>
</dbReference>
<gene>
    <name evidence="6" type="ORF">OU415_32300</name>
</gene>
<evidence type="ECO:0000256" key="1">
    <source>
        <dbReference type="ARBA" id="ARBA00006068"/>
    </source>
</evidence>
<feature type="domain" description="LytR/CpsA/Psr regulator C-terminal" evidence="5">
    <location>
        <begin position="452"/>
        <end position="535"/>
    </location>
</feature>
<reference evidence="6 7" key="1">
    <citation type="submission" date="2022-11" db="EMBL/GenBank/DDBJ databases">
        <title>Draft genome sequence of Saccharopolyspora sp. WRP15-2 isolated from rhizosphere soils of wild rice in Thailand.</title>
        <authorList>
            <person name="Duangmal K."/>
            <person name="Kammanee S."/>
            <person name="Muangham S."/>
        </authorList>
    </citation>
    <scope>NUCLEOTIDE SEQUENCE [LARGE SCALE GENOMIC DNA]</scope>
    <source>
        <strain evidence="6 7">WRP15-2</strain>
    </source>
</reference>
<dbReference type="Proteomes" id="UP001210380">
    <property type="component" value="Unassembled WGS sequence"/>
</dbReference>
<organism evidence="6 7">
    <name type="scientific">Saccharopolyspora oryzae</name>
    <dbReference type="NCBI Taxonomy" id="2997343"/>
    <lineage>
        <taxon>Bacteria</taxon>
        <taxon>Bacillati</taxon>
        <taxon>Actinomycetota</taxon>
        <taxon>Actinomycetes</taxon>
        <taxon>Pseudonocardiales</taxon>
        <taxon>Pseudonocardiaceae</taxon>
        <taxon>Saccharopolyspora</taxon>
    </lineage>
</organism>
<keyword evidence="3" id="KW-0812">Transmembrane</keyword>
<dbReference type="InterPro" id="IPR004474">
    <property type="entry name" value="LytR_CpsA_psr"/>
</dbReference>
<comment type="similarity">
    <text evidence="1">Belongs to the LytR/CpsA/Psr (LCP) family.</text>
</comment>
<dbReference type="RefSeq" id="WP_270953288.1">
    <property type="nucleotide sequence ID" value="NZ_JAQGLA010000089.1"/>
</dbReference>
<feature type="compositionally biased region" description="Low complexity" evidence="2">
    <location>
        <begin position="14"/>
        <end position="50"/>
    </location>
</feature>
<keyword evidence="3" id="KW-1133">Transmembrane helix</keyword>
<dbReference type="EMBL" id="JAQGLA010000089">
    <property type="protein sequence ID" value="MDA3630149.1"/>
    <property type="molecule type" value="Genomic_DNA"/>
</dbReference>
<evidence type="ECO:0000259" key="4">
    <source>
        <dbReference type="Pfam" id="PF03816"/>
    </source>
</evidence>
<protein>
    <submittedName>
        <fullName evidence="6">LCP family protein</fullName>
    </submittedName>
</protein>
<dbReference type="Pfam" id="PF03816">
    <property type="entry name" value="LytR_cpsA_psr"/>
    <property type="match status" value="1"/>
</dbReference>
<dbReference type="Pfam" id="PF13399">
    <property type="entry name" value="LytR_C"/>
    <property type="match status" value="1"/>
</dbReference>
<dbReference type="PANTHER" id="PTHR33392:SF6">
    <property type="entry name" value="POLYISOPRENYL-TEICHOIC ACID--PEPTIDOGLYCAN TEICHOIC ACID TRANSFERASE TAGU"/>
    <property type="match status" value="1"/>
</dbReference>
<dbReference type="InterPro" id="IPR027381">
    <property type="entry name" value="LytR/CpsA/Psr_C"/>
</dbReference>
<feature type="domain" description="Cell envelope-related transcriptional attenuator" evidence="4">
    <location>
        <begin position="184"/>
        <end position="353"/>
    </location>
</feature>
<feature type="transmembrane region" description="Helical" evidence="3">
    <location>
        <begin position="104"/>
        <end position="124"/>
    </location>
</feature>
<evidence type="ECO:0000259" key="5">
    <source>
        <dbReference type="Pfam" id="PF13399"/>
    </source>
</evidence>
<comment type="caution">
    <text evidence="6">The sequence shown here is derived from an EMBL/GenBank/DDBJ whole genome shotgun (WGS) entry which is preliminary data.</text>
</comment>
<dbReference type="Gene3D" id="3.30.70.2390">
    <property type="match status" value="1"/>
</dbReference>
<keyword evidence="3" id="KW-0472">Membrane</keyword>
<dbReference type="InterPro" id="IPR050922">
    <property type="entry name" value="LytR/CpsA/Psr_CW_biosynth"/>
</dbReference>
<dbReference type="NCBIfam" id="TIGR00350">
    <property type="entry name" value="lytR_cpsA_psr"/>
    <property type="match status" value="1"/>
</dbReference>
<evidence type="ECO:0000256" key="2">
    <source>
        <dbReference type="SAM" id="MobiDB-lite"/>
    </source>
</evidence>
<evidence type="ECO:0000313" key="7">
    <source>
        <dbReference type="Proteomes" id="UP001210380"/>
    </source>
</evidence>
<evidence type="ECO:0000256" key="3">
    <source>
        <dbReference type="SAM" id="Phobius"/>
    </source>
</evidence>
<keyword evidence="7" id="KW-1185">Reference proteome</keyword>
<name>A0ABT4V858_9PSEU</name>
<accession>A0ABT4V858</accession>
<proteinExistence type="inferred from homology"/>
<feature type="region of interest" description="Disordered" evidence="2">
    <location>
        <begin position="1"/>
        <end position="98"/>
    </location>
</feature>
<dbReference type="PANTHER" id="PTHR33392">
    <property type="entry name" value="POLYISOPRENYL-TEICHOIC ACID--PEPTIDOGLYCAN TEICHOIC ACID TRANSFERASE TAGU"/>
    <property type="match status" value="1"/>
</dbReference>
<sequence>MEDRPRWPGGPQGQPGRPAAPRGNGRNRPGTPGNPASSARRAGRAGNAPPAGGPGRKTPQSEARQRPSGRSGEANLPPENDVWSRRRTKSGGRGGRGARTTGRLLVALLSVLVLTSTGFGWAMFRPGGSGTSTADVIGNGFNAPDGATDILLIGNDSRTDAFGNPLPEEMLRELRTTQEGGDLTDAMILVRIPNGGGSASAISFPRDTLVDVGLGLGKTKLTETLNNGMAAERQKLQKEGTTDEKELETKSRLAGKQLLRKTIEDLTGVSIDHYAEVNLLGFYEITKAVGGVEVCLKDDTKDPLSGASFKKGQQTIEGADALAFVRQRHGLINELSRGKRQQVFMSGLARKVMSSGTLTNPAKLTDLIDAIKKSVTLDPALADDLLGFAQQMQGIAGGDVQFYTAPVHLVGPSGKEQVTINIPETRRFAADLLLNPQEREQKMAAQKARAETSVSVYNASGVSGLAARVLDEVSGQGFTAGSSSNAETMAKSVVYYAAGGEEAAKEVAEALGGLPTEANANVQAGSVQVYLGKDYKGPGTQNFAGPRAVKLDGFRQLPPLHTQQDVNEQPITPDGVPCVE</sequence>